<dbReference type="Proteomes" id="UP000181951">
    <property type="component" value="Unassembled WGS sequence"/>
</dbReference>
<dbReference type="Gene3D" id="3.30.420.40">
    <property type="match status" value="2"/>
</dbReference>
<accession>A0A1H8KNS8</accession>
<dbReference type="RefSeq" id="WP_069463872.1">
    <property type="nucleotide sequence ID" value="NZ_FODD01000013.1"/>
</dbReference>
<gene>
    <name evidence="2" type="ORF">SAMN05216267_1013119</name>
</gene>
<evidence type="ECO:0000313" key="3">
    <source>
        <dbReference type="Proteomes" id="UP000181951"/>
    </source>
</evidence>
<dbReference type="SUPFAM" id="SSF46785">
    <property type="entry name" value="Winged helix' DNA-binding domain"/>
    <property type="match status" value="1"/>
</dbReference>
<dbReference type="GO" id="GO:0016301">
    <property type="term" value="F:kinase activity"/>
    <property type="evidence" value="ECO:0007669"/>
    <property type="project" value="UniProtKB-KW"/>
</dbReference>
<dbReference type="STRING" id="310780.SAMN05216267_1013119"/>
<dbReference type="SUPFAM" id="SSF53067">
    <property type="entry name" value="Actin-like ATPase domain"/>
    <property type="match status" value="1"/>
</dbReference>
<dbReference type="Pfam" id="PF00480">
    <property type="entry name" value="ROK"/>
    <property type="match status" value="1"/>
</dbReference>
<evidence type="ECO:0000313" key="2">
    <source>
        <dbReference type="EMBL" id="SEN94544.1"/>
    </source>
</evidence>
<dbReference type="InterPro" id="IPR036390">
    <property type="entry name" value="WH_DNA-bd_sf"/>
</dbReference>
<reference evidence="2 3" key="1">
    <citation type="submission" date="2016-10" db="EMBL/GenBank/DDBJ databases">
        <authorList>
            <person name="de Groot N.N."/>
        </authorList>
    </citation>
    <scope>NUCLEOTIDE SEQUENCE [LARGE SCALE GENOMIC DNA]</scope>
    <source>
        <strain evidence="2 3">CGMCC 4.2026</strain>
    </source>
</reference>
<dbReference type="InterPro" id="IPR036388">
    <property type="entry name" value="WH-like_DNA-bd_sf"/>
</dbReference>
<sequence length="385" mass="39779">MDVASDRSSPRNRTREEVFGVIEHHGSVTRARLIEVMGLSRSTVNHAVAQLIAAGRVAEEDAGAKGPGSGSGRPAGTLRIIPHGAPAGALDFGHAHIKAAVIDAEGRILSRRRTALDVDLQAEQALDLGTRMLDELRREAGLGDLGAVVAGIPGPLDAATGLVRSPTILSSWVGLDPRAELGRRLGTTVHVENDAVLGALGELRDGAGRGFRDFLYVRASHGIGAGLVLGGEPYRGSLGFAGEIGHTPLPGHTELCRCGNRGCLEAVVSVASIRVQFDHTHPHDRGATLRYDRGGDPITQRILDDAGRLLGGVLAVLCNLLNPAALIIGGELGASDGPLLDGVADTVQRYAQPAIAGSLTVLPAGLGVDAELVGAATMAASLARR</sequence>
<dbReference type="OrthoDB" id="3189808at2"/>
<dbReference type="AlphaFoldDB" id="A0A1H8KNS8"/>
<protein>
    <submittedName>
        <fullName evidence="2">Sugar kinase of the NBD/HSP70 family, may contain an N-terminal HTH domain</fullName>
    </submittedName>
</protein>
<keyword evidence="3" id="KW-1185">Reference proteome</keyword>
<dbReference type="PANTHER" id="PTHR18964:SF173">
    <property type="entry name" value="GLUCOKINASE"/>
    <property type="match status" value="1"/>
</dbReference>
<proteinExistence type="inferred from homology"/>
<dbReference type="Gene3D" id="1.10.10.10">
    <property type="entry name" value="Winged helix-like DNA-binding domain superfamily/Winged helix DNA-binding domain"/>
    <property type="match status" value="1"/>
</dbReference>
<keyword evidence="2" id="KW-0808">Transferase</keyword>
<dbReference type="PANTHER" id="PTHR18964">
    <property type="entry name" value="ROK (REPRESSOR, ORF, KINASE) FAMILY"/>
    <property type="match status" value="1"/>
</dbReference>
<comment type="similarity">
    <text evidence="1">Belongs to the ROK (NagC/XylR) family.</text>
</comment>
<dbReference type="EMBL" id="FODD01000013">
    <property type="protein sequence ID" value="SEN94544.1"/>
    <property type="molecule type" value="Genomic_DNA"/>
</dbReference>
<dbReference type="InterPro" id="IPR043129">
    <property type="entry name" value="ATPase_NBD"/>
</dbReference>
<organism evidence="2 3">
    <name type="scientific">Actinacidiphila rubida</name>
    <dbReference type="NCBI Taxonomy" id="310780"/>
    <lineage>
        <taxon>Bacteria</taxon>
        <taxon>Bacillati</taxon>
        <taxon>Actinomycetota</taxon>
        <taxon>Actinomycetes</taxon>
        <taxon>Kitasatosporales</taxon>
        <taxon>Streptomycetaceae</taxon>
        <taxon>Actinacidiphila</taxon>
    </lineage>
</organism>
<evidence type="ECO:0000256" key="1">
    <source>
        <dbReference type="ARBA" id="ARBA00006479"/>
    </source>
</evidence>
<keyword evidence="2" id="KW-0418">Kinase</keyword>
<name>A0A1H8KNS8_9ACTN</name>
<dbReference type="InterPro" id="IPR000600">
    <property type="entry name" value="ROK"/>
</dbReference>